<protein>
    <submittedName>
        <fullName evidence="2">Phage-related replication protein YjqB, UPF0714/DUF867 family</fullName>
    </submittedName>
</protein>
<dbReference type="Proteomes" id="UP000199545">
    <property type="component" value="Unassembled WGS sequence"/>
</dbReference>
<dbReference type="OrthoDB" id="7721587at2"/>
<dbReference type="RefSeq" id="WP_093230360.1">
    <property type="nucleotide sequence ID" value="NZ_FORR01000010.1"/>
</dbReference>
<dbReference type="STRING" id="46223.SAMN05421852_11076"/>
<dbReference type="EMBL" id="FORR01000010">
    <property type="protein sequence ID" value="SFJ46760.1"/>
    <property type="molecule type" value="Genomic_DNA"/>
</dbReference>
<feature type="chain" id="PRO_5011739152" evidence="1">
    <location>
        <begin position="27"/>
        <end position="334"/>
    </location>
</feature>
<reference evidence="2 3" key="1">
    <citation type="submission" date="2016-10" db="EMBL/GenBank/DDBJ databases">
        <authorList>
            <person name="de Groot N.N."/>
        </authorList>
    </citation>
    <scope>NUCLEOTIDE SEQUENCE [LARGE SCALE GENOMIC DNA]</scope>
    <source>
        <strain evidence="2 3">DSM 44778</strain>
    </source>
</reference>
<keyword evidence="3" id="KW-1185">Reference proteome</keyword>
<name>A0A1I3RL60_9BACL</name>
<feature type="signal peptide" evidence="1">
    <location>
        <begin position="1"/>
        <end position="26"/>
    </location>
</feature>
<proteinExistence type="predicted"/>
<keyword evidence="1" id="KW-0732">Signal</keyword>
<evidence type="ECO:0000313" key="2">
    <source>
        <dbReference type="EMBL" id="SFJ46760.1"/>
    </source>
</evidence>
<dbReference type="InterPro" id="IPR008585">
    <property type="entry name" value="Gamma_PGA_hydro"/>
</dbReference>
<organism evidence="2 3">
    <name type="scientific">Thermoflavimicrobium dichotomicum</name>
    <dbReference type="NCBI Taxonomy" id="46223"/>
    <lineage>
        <taxon>Bacteria</taxon>
        <taxon>Bacillati</taxon>
        <taxon>Bacillota</taxon>
        <taxon>Bacilli</taxon>
        <taxon>Bacillales</taxon>
        <taxon>Thermoactinomycetaceae</taxon>
        <taxon>Thermoflavimicrobium</taxon>
    </lineage>
</organism>
<evidence type="ECO:0000313" key="3">
    <source>
        <dbReference type="Proteomes" id="UP000199545"/>
    </source>
</evidence>
<accession>A0A1I3RL60</accession>
<gene>
    <name evidence="2" type="ORF">SAMN05421852_11076</name>
</gene>
<dbReference type="Pfam" id="PF05908">
    <property type="entry name" value="Gamma_PGA_hydro"/>
    <property type="match status" value="1"/>
</dbReference>
<evidence type="ECO:0000256" key="1">
    <source>
        <dbReference type="SAM" id="SignalP"/>
    </source>
</evidence>
<dbReference type="InterPro" id="IPR038128">
    <property type="entry name" value="Gamma_PGA_hydro_sf"/>
</dbReference>
<dbReference type="Gene3D" id="3.40.630.100">
    <property type="entry name" value="Poly-gamma-glutamate hydrolase, zinc-binding motif"/>
    <property type="match status" value="1"/>
</dbReference>
<sequence length="334" mass="36786">MRMKRTVLAIAGLVVSLFLSKPTVLAAEDIYANYAELAQHHKLGEDYTISTQSTNADVMILGIHGGEIEIGTSEIVKAVAKTDLSYYLFESNIYLDSNNDGRNDLHVTSTHFDEPTAIKMTAQKNKVVSIHGADGKDQKIVYMGGLNTQMKDIISNKLSQAGFNVEPAPPELAGTNPGNICNKNRNLHGVQLEITRGLRDDLRENTDEGRALLAKFADAIREGIAESSSYPDGRTHDFNSHSFSSYFWLNGGNPFYLTSGDYLVGVQSPLNPAQNGKVRFDIYDQNNKLVLSKTAEAVGHRTFKHVLSLPTGYYKIKVVNVTGNPSWIYGGLHY</sequence>
<dbReference type="AlphaFoldDB" id="A0A1I3RL60"/>